<dbReference type="HOGENOM" id="CLU_1123720_0_0_0"/>
<dbReference type="Proteomes" id="UP000007881">
    <property type="component" value="Chromosome"/>
</dbReference>
<protein>
    <recommendedName>
        <fullName evidence="2">Ice-binding protein C-terminal domain-containing protein</fullName>
    </recommendedName>
</protein>
<evidence type="ECO:0000313" key="4">
    <source>
        <dbReference type="Proteomes" id="UP000007881"/>
    </source>
</evidence>
<evidence type="ECO:0000256" key="1">
    <source>
        <dbReference type="SAM" id="SignalP"/>
    </source>
</evidence>
<feature type="domain" description="Ice-binding protein C-terminal" evidence="2">
    <location>
        <begin position="225"/>
        <end position="246"/>
    </location>
</feature>
<accession>I0IFB2</accession>
<dbReference type="RefSeq" id="WP_014437168.1">
    <property type="nucleotide sequence ID" value="NC_017080.1"/>
</dbReference>
<gene>
    <name evidence="3" type="ordered locus">PSMK_17910</name>
</gene>
<sequence>MLLASDTSLTPRAAVAVAFACVTTTASLPAAAVTFFTDFGRNDGVAGVDSLEDPATVFNNTARTGTLTYDVSALGLGGTAATLQMDVTSSTAAAPGEPNRGLLGNGGTSGISIFGGANSSWWDAGGTASTGEPLVFTLSLRDGGGADVTANYEVDLIGVELRGNNTTGSATFNGSTVSISAAASATPVFSTFAVATGETSELVVNASRLNDSVAQLAAFEYSIEIPEPASLGLVGVGGLALLGRRRG</sequence>
<name>I0IFB2_PHYMF</name>
<feature type="chain" id="PRO_5003629647" description="Ice-binding protein C-terminal domain-containing protein" evidence="1">
    <location>
        <begin position="33"/>
        <end position="247"/>
    </location>
</feature>
<organism evidence="3 4">
    <name type="scientific">Phycisphaera mikurensis (strain NBRC 102666 / KCTC 22515 / FYK2301M01)</name>
    <dbReference type="NCBI Taxonomy" id="1142394"/>
    <lineage>
        <taxon>Bacteria</taxon>
        <taxon>Pseudomonadati</taxon>
        <taxon>Planctomycetota</taxon>
        <taxon>Phycisphaerae</taxon>
        <taxon>Phycisphaerales</taxon>
        <taxon>Phycisphaeraceae</taxon>
        <taxon>Phycisphaera</taxon>
    </lineage>
</organism>
<dbReference type="Pfam" id="PF07589">
    <property type="entry name" value="PEP-CTERM"/>
    <property type="match status" value="1"/>
</dbReference>
<dbReference type="EMBL" id="AP012338">
    <property type="protein sequence ID" value="BAM03950.1"/>
    <property type="molecule type" value="Genomic_DNA"/>
</dbReference>
<feature type="signal peptide" evidence="1">
    <location>
        <begin position="1"/>
        <end position="32"/>
    </location>
</feature>
<dbReference type="NCBIfam" id="TIGR02595">
    <property type="entry name" value="PEP_CTERM"/>
    <property type="match status" value="1"/>
</dbReference>
<keyword evidence="1" id="KW-0732">Signal</keyword>
<proteinExistence type="predicted"/>
<dbReference type="KEGG" id="phm:PSMK_17910"/>
<keyword evidence="4" id="KW-1185">Reference proteome</keyword>
<evidence type="ECO:0000313" key="3">
    <source>
        <dbReference type="EMBL" id="BAM03950.1"/>
    </source>
</evidence>
<reference evidence="3 4" key="1">
    <citation type="submission" date="2012-02" db="EMBL/GenBank/DDBJ databases">
        <title>Complete genome sequence of Phycisphaera mikurensis NBRC 102666.</title>
        <authorList>
            <person name="Ankai A."/>
            <person name="Hosoyama A."/>
            <person name="Terui Y."/>
            <person name="Sekine M."/>
            <person name="Fukai R."/>
            <person name="Kato Y."/>
            <person name="Nakamura S."/>
            <person name="Yamada-Narita S."/>
            <person name="Kawakoshi A."/>
            <person name="Fukunaga Y."/>
            <person name="Yamazaki S."/>
            <person name="Fujita N."/>
        </authorList>
    </citation>
    <scope>NUCLEOTIDE SEQUENCE [LARGE SCALE GENOMIC DNA]</scope>
    <source>
        <strain evidence="4">NBRC 102666 / KCTC 22515 / FYK2301M01</strain>
    </source>
</reference>
<dbReference type="InterPro" id="IPR013424">
    <property type="entry name" value="Ice-binding_C"/>
</dbReference>
<dbReference type="AlphaFoldDB" id="I0IFB2"/>
<evidence type="ECO:0000259" key="2">
    <source>
        <dbReference type="Pfam" id="PF07589"/>
    </source>
</evidence>